<dbReference type="RefSeq" id="WP_184426013.1">
    <property type="nucleotide sequence ID" value="NZ_AP027362.1"/>
</dbReference>
<dbReference type="AlphaFoldDB" id="A0A7X0NJM7"/>
<keyword evidence="1" id="KW-0472">Membrane</keyword>
<evidence type="ECO:0000313" key="3">
    <source>
        <dbReference type="Proteomes" id="UP000537141"/>
    </source>
</evidence>
<feature type="transmembrane region" description="Helical" evidence="1">
    <location>
        <begin position="40"/>
        <end position="60"/>
    </location>
</feature>
<keyword evidence="3" id="KW-1185">Reference proteome</keyword>
<comment type="caution">
    <text evidence="2">The sequence shown here is derived from an EMBL/GenBank/DDBJ whole genome shotgun (WGS) entry which is preliminary data.</text>
</comment>
<accession>A0A7X0NJM7</accession>
<dbReference type="Proteomes" id="UP000537141">
    <property type="component" value="Unassembled WGS sequence"/>
</dbReference>
<keyword evidence="1" id="KW-0812">Transmembrane</keyword>
<feature type="transmembrane region" description="Helical" evidence="1">
    <location>
        <begin position="7"/>
        <end position="28"/>
    </location>
</feature>
<gene>
    <name evidence="2" type="ORF">HNQ55_003207</name>
</gene>
<evidence type="ECO:0000256" key="1">
    <source>
        <dbReference type="SAM" id="Phobius"/>
    </source>
</evidence>
<sequence>MTKNTQRYLLVFLILWLHVTVLDLFYVTTSKIVFLWEENFAPLTLVVHFATALIATLFYIGISHYRAYSAVNKRPVSDKFWLASSFLLAGLIAYFIWFI</sequence>
<dbReference type="EMBL" id="JACHHU010000034">
    <property type="protein sequence ID" value="MBB6544674.1"/>
    <property type="molecule type" value="Genomic_DNA"/>
</dbReference>
<proteinExistence type="predicted"/>
<feature type="transmembrane region" description="Helical" evidence="1">
    <location>
        <begin position="80"/>
        <end position="98"/>
    </location>
</feature>
<reference evidence="2 3" key="1">
    <citation type="submission" date="2020-08" db="EMBL/GenBank/DDBJ databases">
        <title>Genomic Encyclopedia of Type Strains, Phase IV (KMG-IV): sequencing the most valuable type-strain genomes for metagenomic binning, comparative biology and taxonomic classification.</title>
        <authorList>
            <person name="Goeker M."/>
        </authorList>
    </citation>
    <scope>NUCLEOTIDE SEQUENCE [LARGE SCALE GENOMIC DNA]</scope>
    <source>
        <strain evidence="2 3">DSM 26287</strain>
    </source>
</reference>
<name>A0A7X0NJM7_9GAMM</name>
<keyword evidence="1" id="KW-1133">Transmembrane helix</keyword>
<protein>
    <submittedName>
        <fullName evidence="2">Uncharacterized protein</fullName>
    </submittedName>
</protein>
<evidence type="ECO:0000313" key="2">
    <source>
        <dbReference type="EMBL" id="MBB6544674.1"/>
    </source>
</evidence>
<organism evidence="2 3">
    <name type="scientific">Thalassotalea piscium</name>
    <dbReference type="NCBI Taxonomy" id="1230533"/>
    <lineage>
        <taxon>Bacteria</taxon>
        <taxon>Pseudomonadati</taxon>
        <taxon>Pseudomonadota</taxon>
        <taxon>Gammaproteobacteria</taxon>
        <taxon>Alteromonadales</taxon>
        <taxon>Colwelliaceae</taxon>
        <taxon>Thalassotalea</taxon>
    </lineage>
</organism>